<feature type="signal peptide" evidence="2">
    <location>
        <begin position="1"/>
        <end position="26"/>
    </location>
</feature>
<name>A0A9P8IDD9_9PEZI</name>
<dbReference type="Gene3D" id="3.40.390.10">
    <property type="entry name" value="Collagenase (Catalytic Domain)"/>
    <property type="match status" value="1"/>
</dbReference>
<feature type="chain" id="PRO_5040315893" description="Metalloproteases (Zincins), catalytic" evidence="2">
    <location>
        <begin position="27"/>
        <end position="527"/>
    </location>
</feature>
<comment type="caution">
    <text evidence="3">The sequence shown here is derived from an EMBL/GenBank/DDBJ whole genome shotgun (WGS) entry which is preliminary data.</text>
</comment>
<sequence>MINPSPSTLTAWACLLMLTTASLLSAEKNGKYTIYKRQSPASPPVEPYTWPFPGNKSSIVDQASEPKDNPPQDLQVTAQPVGTTEGQIPRKFIETKCDAGKKLKITNSWEEAKLLANAQTTFRIGYNYDIPHTQWLGKDWNSESSWIPWRWNFRKLIGDNFGRLRRLYSNNAQQHEYIYWYCYDYGNTCTEGVQAYSWDSLGFFWSNHYTVFCDPFYNRETLEDQINRYANNKYEQKVMENFHLNRGQIMFHETWHYEKLVSSPRTDDYAYQAQPVWDLAKDKGTNWAYVNADSYALDAVAIYVQQHYKSSMSPVPWRELAKLDPEAAAATSEPPADNARAKTFNGTPNGWTGPLPNTDNPDPAVWEEVKDEDSSGTCKLAITEIWTCEPSDSNLYASVNITGADGQVIYTTPLSTHSPGQPINNAAPLSVQQNGMTNPLVITGEHTNDYIQFTYGSTSWTSGTKDGNAHCTLNGNDWNKSGPPGCPAAPAIVSVLEFLRRSTNYTNEIGFNRHESSIANIPARAEE</sequence>
<reference evidence="3" key="1">
    <citation type="submission" date="2021-03" db="EMBL/GenBank/DDBJ databases">
        <title>Comparative genomics and phylogenomic investigation of the class Geoglossomycetes provide insights into ecological specialization and systematics.</title>
        <authorList>
            <person name="Melie T."/>
            <person name="Pirro S."/>
            <person name="Miller A.N."/>
            <person name="Quandt A."/>
        </authorList>
    </citation>
    <scope>NUCLEOTIDE SEQUENCE</scope>
    <source>
        <strain evidence="3">CAQ_001_2017</strain>
    </source>
</reference>
<dbReference type="Proteomes" id="UP000750711">
    <property type="component" value="Unassembled WGS sequence"/>
</dbReference>
<feature type="compositionally biased region" description="Polar residues" evidence="1">
    <location>
        <begin position="72"/>
        <end position="81"/>
    </location>
</feature>
<evidence type="ECO:0000256" key="1">
    <source>
        <dbReference type="SAM" id="MobiDB-lite"/>
    </source>
</evidence>
<dbReference type="AlphaFoldDB" id="A0A9P8IDD9"/>
<evidence type="ECO:0000256" key="2">
    <source>
        <dbReference type="SAM" id="SignalP"/>
    </source>
</evidence>
<dbReference type="GO" id="GO:0008237">
    <property type="term" value="F:metallopeptidase activity"/>
    <property type="evidence" value="ECO:0007669"/>
    <property type="project" value="InterPro"/>
</dbReference>
<keyword evidence="2" id="KW-0732">Signal</keyword>
<proteinExistence type="predicted"/>
<protein>
    <recommendedName>
        <fullName evidence="5">Metalloproteases (Zincins), catalytic</fullName>
    </recommendedName>
</protein>
<evidence type="ECO:0000313" key="3">
    <source>
        <dbReference type="EMBL" id="KAH0553228.1"/>
    </source>
</evidence>
<dbReference type="SUPFAM" id="SSF55486">
    <property type="entry name" value="Metalloproteases ('zincins'), catalytic domain"/>
    <property type="match status" value="1"/>
</dbReference>
<evidence type="ECO:0000313" key="4">
    <source>
        <dbReference type="Proteomes" id="UP000750711"/>
    </source>
</evidence>
<evidence type="ECO:0008006" key="5">
    <source>
        <dbReference type="Google" id="ProtNLM"/>
    </source>
</evidence>
<dbReference type="InterPro" id="IPR024079">
    <property type="entry name" value="MetalloPept_cat_dom_sf"/>
</dbReference>
<accession>A0A9P8IDD9</accession>
<feature type="region of interest" description="Disordered" evidence="1">
    <location>
        <begin position="56"/>
        <end position="81"/>
    </location>
</feature>
<keyword evidence="4" id="KW-1185">Reference proteome</keyword>
<gene>
    <name evidence="3" type="ORF">GP486_006608</name>
</gene>
<organism evidence="3 4">
    <name type="scientific">Trichoglossum hirsutum</name>
    <dbReference type="NCBI Taxonomy" id="265104"/>
    <lineage>
        <taxon>Eukaryota</taxon>
        <taxon>Fungi</taxon>
        <taxon>Dikarya</taxon>
        <taxon>Ascomycota</taxon>
        <taxon>Pezizomycotina</taxon>
        <taxon>Geoglossomycetes</taxon>
        <taxon>Geoglossales</taxon>
        <taxon>Geoglossaceae</taxon>
        <taxon>Trichoglossum</taxon>
    </lineage>
</organism>
<dbReference type="EMBL" id="JAGHQM010001539">
    <property type="protein sequence ID" value="KAH0553228.1"/>
    <property type="molecule type" value="Genomic_DNA"/>
</dbReference>